<reference evidence="3" key="1">
    <citation type="journal article" date="2017" name="Nat. Commun.">
        <title>The asparagus genome sheds light on the origin and evolution of a young Y chromosome.</title>
        <authorList>
            <person name="Harkess A."/>
            <person name="Zhou J."/>
            <person name="Xu C."/>
            <person name="Bowers J.E."/>
            <person name="Van der Hulst R."/>
            <person name="Ayyampalayam S."/>
            <person name="Mercati F."/>
            <person name="Riccardi P."/>
            <person name="McKain M.R."/>
            <person name="Kakrana A."/>
            <person name="Tang H."/>
            <person name="Ray J."/>
            <person name="Groenendijk J."/>
            <person name="Arikit S."/>
            <person name="Mathioni S.M."/>
            <person name="Nakano M."/>
            <person name="Shan H."/>
            <person name="Telgmann-Rauber A."/>
            <person name="Kanno A."/>
            <person name="Yue Z."/>
            <person name="Chen H."/>
            <person name="Li W."/>
            <person name="Chen Y."/>
            <person name="Xu X."/>
            <person name="Zhang Y."/>
            <person name="Luo S."/>
            <person name="Chen H."/>
            <person name="Gao J."/>
            <person name="Mao Z."/>
            <person name="Pires J.C."/>
            <person name="Luo M."/>
            <person name="Kudrna D."/>
            <person name="Wing R.A."/>
            <person name="Meyers B.C."/>
            <person name="Yi K."/>
            <person name="Kong H."/>
            <person name="Lavrijsen P."/>
            <person name="Sunseri F."/>
            <person name="Falavigna A."/>
            <person name="Ye Y."/>
            <person name="Leebens-Mack J.H."/>
            <person name="Chen G."/>
        </authorList>
    </citation>
    <scope>NUCLEOTIDE SEQUENCE [LARGE SCALE GENOMIC DNA]</scope>
    <source>
        <strain evidence="3">cv. DH0086</strain>
    </source>
</reference>
<dbReference type="EMBL" id="CM007384">
    <property type="protein sequence ID" value="ONK72122.1"/>
    <property type="molecule type" value="Genomic_DNA"/>
</dbReference>
<proteinExistence type="predicted"/>
<evidence type="ECO:0000313" key="3">
    <source>
        <dbReference type="Proteomes" id="UP000243459"/>
    </source>
</evidence>
<gene>
    <name evidence="2" type="ORF">A4U43_C04F15970</name>
</gene>
<dbReference type="Gramene" id="ONK72122">
    <property type="protein sequence ID" value="ONK72122"/>
    <property type="gene ID" value="A4U43_C04F15970"/>
</dbReference>
<evidence type="ECO:0000313" key="2">
    <source>
        <dbReference type="EMBL" id="ONK72122.1"/>
    </source>
</evidence>
<feature type="region of interest" description="Disordered" evidence="1">
    <location>
        <begin position="105"/>
        <end position="127"/>
    </location>
</feature>
<dbReference type="AlphaFoldDB" id="A0A5P1F1Q4"/>
<keyword evidence="3" id="KW-1185">Reference proteome</keyword>
<accession>A0A5P1F1Q4</accession>
<sequence length="188" mass="21512">MKVVQSTNRQDVKDFVLLQILNQLSMIWCPISVLSIPMHLFKYVDSIAHATNTTWGTYIFNETFDTIEKLWYYELTGIKKPVMGSTLHIVVGIDIRREVPQPDFTDINKESEVPLPGKVSPTEDFPLANTTNIDMEREGPRPKEVPPLEADIFFEDEEVPLNIKMNKRKREPMGEVSSPVMELQTCTG</sequence>
<dbReference type="Proteomes" id="UP000243459">
    <property type="component" value="Chromosome 4"/>
</dbReference>
<organism evidence="2 3">
    <name type="scientific">Asparagus officinalis</name>
    <name type="common">Garden asparagus</name>
    <dbReference type="NCBI Taxonomy" id="4686"/>
    <lineage>
        <taxon>Eukaryota</taxon>
        <taxon>Viridiplantae</taxon>
        <taxon>Streptophyta</taxon>
        <taxon>Embryophyta</taxon>
        <taxon>Tracheophyta</taxon>
        <taxon>Spermatophyta</taxon>
        <taxon>Magnoliopsida</taxon>
        <taxon>Liliopsida</taxon>
        <taxon>Asparagales</taxon>
        <taxon>Asparagaceae</taxon>
        <taxon>Asparagoideae</taxon>
        <taxon>Asparagus</taxon>
    </lineage>
</organism>
<name>A0A5P1F1Q4_ASPOF</name>
<protein>
    <submittedName>
        <fullName evidence="2">Uncharacterized protein</fullName>
    </submittedName>
</protein>
<evidence type="ECO:0000256" key="1">
    <source>
        <dbReference type="SAM" id="MobiDB-lite"/>
    </source>
</evidence>